<feature type="signal peptide" evidence="7">
    <location>
        <begin position="1"/>
        <end position="16"/>
    </location>
</feature>
<dbReference type="GO" id="GO:0005615">
    <property type="term" value="C:extracellular space"/>
    <property type="evidence" value="ECO:0007669"/>
    <property type="project" value="TreeGrafter"/>
</dbReference>
<protein>
    <recommendedName>
        <fullName evidence="8">Peptidase S8/S53 domain-containing protein</fullName>
    </recommendedName>
</protein>
<dbReference type="InterPro" id="IPR037045">
    <property type="entry name" value="S8pro/Inhibitor_I9_sf"/>
</dbReference>
<feature type="active site" description="Charge relay system" evidence="5">
    <location>
        <position position="325"/>
    </location>
</feature>
<dbReference type="Gene3D" id="3.30.70.80">
    <property type="entry name" value="Peptidase S8 propeptide/proteinase inhibitor I9"/>
    <property type="match status" value="1"/>
</dbReference>
<dbReference type="InterPro" id="IPR050131">
    <property type="entry name" value="Peptidase_S8_subtilisin-like"/>
</dbReference>
<keyword evidence="2 5" id="KW-0645">Protease</keyword>
<dbReference type="InterPro" id="IPR023827">
    <property type="entry name" value="Peptidase_S8_Asp-AS"/>
</dbReference>
<organism evidence="9 10">
    <name type="scientific">Patiria miniata</name>
    <name type="common">Bat star</name>
    <name type="synonym">Asterina miniata</name>
    <dbReference type="NCBI Taxonomy" id="46514"/>
    <lineage>
        <taxon>Eukaryota</taxon>
        <taxon>Metazoa</taxon>
        <taxon>Echinodermata</taxon>
        <taxon>Eleutherozoa</taxon>
        <taxon>Asterozoa</taxon>
        <taxon>Asteroidea</taxon>
        <taxon>Valvatacea</taxon>
        <taxon>Valvatida</taxon>
        <taxon>Asterinidae</taxon>
        <taxon>Patiria</taxon>
    </lineage>
</organism>
<dbReference type="SUPFAM" id="SSF52743">
    <property type="entry name" value="Subtilisin-like"/>
    <property type="match status" value="1"/>
</dbReference>
<dbReference type="Gene3D" id="3.40.50.200">
    <property type="entry name" value="Peptidase S8/S53 domain"/>
    <property type="match status" value="1"/>
</dbReference>
<evidence type="ECO:0000256" key="2">
    <source>
        <dbReference type="ARBA" id="ARBA00022670"/>
    </source>
</evidence>
<dbReference type="PROSITE" id="PS00136">
    <property type="entry name" value="SUBTILASE_ASP"/>
    <property type="match status" value="1"/>
</dbReference>
<evidence type="ECO:0000313" key="9">
    <source>
        <dbReference type="EnsemblMetazoa" id="XP_038058169.1"/>
    </source>
</evidence>
<dbReference type="PROSITE" id="PS00137">
    <property type="entry name" value="SUBTILASE_HIS"/>
    <property type="match status" value="1"/>
</dbReference>
<dbReference type="InterPro" id="IPR034193">
    <property type="entry name" value="PCSK9_ProteinaseK-like"/>
</dbReference>
<dbReference type="SUPFAM" id="SSF54897">
    <property type="entry name" value="Protease propeptides/inhibitors"/>
    <property type="match status" value="1"/>
</dbReference>
<dbReference type="PANTHER" id="PTHR43806:SF58">
    <property type="entry name" value="ALKALINE PROTEASE 1-RELATED"/>
    <property type="match status" value="1"/>
</dbReference>
<accession>A0A914A3L0</accession>
<feature type="active site" description="Charge relay system" evidence="5">
    <location>
        <position position="172"/>
    </location>
</feature>
<evidence type="ECO:0000256" key="7">
    <source>
        <dbReference type="SAM" id="SignalP"/>
    </source>
</evidence>
<dbReference type="PROSITE" id="PS51892">
    <property type="entry name" value="SUBTILASE"/>
    <property type="match status" value="1"/>
</dbReference>
<dbReference type="GO" id="GO:0006508">
    <property type="term" value="P:proteolysis"/>
    <property type="evidence" value="ECO:0007669"/>
    <property type="project" value="UniProtKB-KW"/>
</dbReference>
<proteinExistence type="inferred from homology"/>
<dbReference type="PRINTS" id="PR00723">
    <property type="entry name" value="SUBTILISIN"/>
</dbReference>
<dbReference type="CDD" id="cd04077">
    <property type="entry name" value="Peptidases_S8_PCSK9_ProteinaseK_like"/>
    <property type="match status" value="1"/>
</dbReference>
<evidence type="ECO:0000256" key="3">
    <source>
        <dbReference type="ARBA" id="ARBA00022801"/>
    </source>
</evidence>
<dbReference type="Proteomes" id="UP000887568">
    <property type="component" value="Unplaced"/>
</dbReference>
<dbReference type="RefSeq" id="XP_038058169.1">
    <property type="nucleotide sequence ID" value="XM_038202241.1"/>
</dbReference>
<dbReference type="InterPro" id="IPR023828">
    <property type="entry name" value="Peptidase_S8_Ser-AS"/>
</dbReference>
<evidence type="ECO:0000256" key="4">
    <source>
        <dbReference type="ARBA" id="ARBA00022825"/>
    </source>
</evidence>
<feature type="chain" id="PRO_5037585807" description="Peptidase S8/S53 domain-containing protein" evidence="7">
    <location>
        <begin position="17"/>
        <end position="377"/>
    </location>
</feature>
<dbReference type="InterPro" id="IPR000209">
    <property type="entry name" value="Peptidase_S8/S53_dom"/>
</dbReference>
<keyword evidence="7" id="KW-0732">Signal</keyword>
<feature type="active site" description="Charge relay system" evidence="5">
    <location>
        <position position="139"/>
    </location>
</feature>
<keyword evidence="3 5" id="KW-0378">Hydrolase</keyword>
<evidence type="ECO:0000256" key="5">
    <source>
        <dbReference type="PROSITE-ProRule" id="PRU01240"/>
    </source>
</evidence>
<dbReference type="EnsemblMetazoa" id="XM_038202241.1">
    <property type="protein sequence ID" value="XP_038058169.1"/>
    <property type="gene ID" value="LOC119729605"/>
</dbReference>
<dbReference type="GO" id="GO:0004252">
    <property type="term" value="F:serine-type endopeptidase activity"/>
    <property type="evidence" value="ECO:0007669"/>
    <property type="project" value="UniProtKB-UniRule"/>
</dbReference>
<dbReference type="InterPro" id="IPR036852">
    <property type="entry name" value="Peptidase_S8/S53_dom_sf"/>
</dbReference>
<keyword evidence="4 5" id="KW-0720">Serine protease</keyword>
<dbReference type="FunFam" id="3.40.50.200:FF:000014">
    <property type="entry name" value="Proteinase K"/>
    <property type="match status" value="1"/>
</dbReference>
<dbReference type="OrthoDB" id="206201at2759"/>
<dbReference type="AlphaFoldDB" id="A0A914A3L0"/>
<reference evidence="9" key="1">
    <citation type="submission" date="2022-11" db="UniProtKB">
        <authorList>
            <consortium name="EnsemblMetazoa"/>
        </authorList>
    </citation>
    <scope>IDENTIFICATION</scope>
</reference>
<dbReference type="OMA" id="INAPDVW"/>
<dbReference type="InterPro" id="IPR015500">
    <property type="entry name" value="Peptidase_S8_subtilisin-rel"/>
</dbReference>
<evidence type="ECO:0000256" key="6">
    <source>
        <dbReference type="RuleBase" id="RU003355"/>
    </source>
</evidence>
<dbReference type="PANTHER" id="PTHR43806">
    <property type="entry name" value="PEPTIDASE S8"/>
    <property type="match status" value="1"/>
</dbReference>
<dbReference type="PROSITE" id="PS00138">
    <property type="entry name" value="SUBTILASE_SER"/>
    <property type="match status" value="1"/>
</dbReference>
<sequence length="377" mass="39817">MRTVVLLCLCLVLVLGDPLAPLYHTEDPVPNMYIVKIKDSVEAAFREGRLQEQMGRAGLLTAVRRTTRFLNTVVMEIPEDKVDSVRAIDGVEYVEQDGIVHATEVGSWGLDRIDQRDLPLDGNYSAPGDGEGVRVYVIDTGVRHTHEEFEGRAHLGYDVFDDGWGGGDCGGHGTHCAGTIGGKTYGVAKKVTIWAVRVLDCSGSGTWSGVQEGMDWVIGHAATAPSVASMSLGGGKVESINNAVTRMHNAGITVVVSAGNDNRPACMNSPASAPKAVTVGSTTDTDARSYFSNYGTCVDIFAPGSSILSAGIKSDRAVATKSGTSMACPHVSGVAAMELGKNNNLDPSDVANILIKRAVKDRVANKGSDSVNLLLRV</sequence>
<comment type="similarity">
    <text evidence="1 5 6">Belongs to the peptidase S8 family.</text>
</comment>
<dbReference type="GeneID" id="119729605"/>
<evidence type="ECO:0000313" key="10">
    <source>
        <dbReference type="Proteomes" id="UP000887568"/>
    </source>
</evidence>
<name>A0A914A3L0_PATMI</name>
<dbReference type="Pfam" id="PF00082">
    <property type="entry name" value="Peptidase_S8"/>
    <property type="match status" value="1"/>
</dbReference>
<dbReference type="InterPro" id="IPR022398">
    <property type="entry name" value="Peptidase_S8_His-AS"/>
</dbReference>
<evidence type="ECO:0000256" key="1">
    <source>
        <dbReference type="ARBA" id="ARBA00011073"/>
    </source>
</evidence>
<feature type="domain" description="Peptidase S8/S53" evidence="8">
    <location>
        <begin position="130"/>
        <end position="360"/>
    </location>
</feature>
<keyword evidence="10" id="KW-1185">Reference proteome</keyword>
<evidence type="ECO:0000259" key="8">
    <source>
        <dbReference type="Pfam" id="PF00082"/>
    </source>
</evidence>